<accession>A0ACB9E5D7</accession>
<comment type="caution">
    <text evidence="1">The sequence shown here is derived from an EMBL/GenBank/DDBJ whole genome shotgun (WGS) entry which is preliminary data.</text>
</comment>
<name>A0ACB9E5D7_CICIN</name>
<dbReference type="EMBL" id="CM042012">
    <property type="protein sequence ID" value="KAI3753875.1"/>
    <property type="molecule type" value="Genomic_DNA"/>
</dbReference>
<dbReference type="Proteomes" id="UP001055811">
    <property type="component" value="Linkage Group LG04"/>
</dbReference>
<organism evidence="1 2">
    <name type="scientific">Cichorium intybus</name>
    <name type="common">Chicory</name>
    <dbReference type="NCBI Taxonomy" id="13427"/>
    <lineage>
        <taxon>Eukaryota</taxon>
        <taxon>Viridiplantae</taxon>
        <taxon>Streptophyta</taxon>
        <taxon>Embryophyta</taxon>
        <taxon>Tracheophyta</taxon>
        <taxon>Spermatophyta</taxon>
        <taxon>Magnoliopsida</taxon>
        <taxon>eudicotyledons</taxon>
        <taxon>Gunneridae</taxon>
        <taxon>Pentapetalae</taxon>
        <taxon>asterids</taxon>
        <taxon>campanulids</taxon>
        <taxon>Asterales</taxon>
        <taxon>Asteraceae</taxon>
        <taxon>Cichorioideae</taxon>
        <taxon>Cichorieae</taxon>
        <taxon>Cichoriinae</taxon>
        <taxon>Cichorium</taxon>
    </lineage>
</organism>
<evidence type="ECO:0000313" key="1">
    <source>
        <dbReference type="EMBL" id="KAI3753875.1"/>
    </source>
</evidence>
<gene>
    <name evidence="1" type="ORF">L2E82_25939</name>
</gene>
<reference evidence="1 2" key="2">
    <citation type="journal article" date="2022" name="Mol. Ecol. Resour.">
        <title>The genomes of chicory, endive, great burdock and yacon provide insights into Asteraceae paleo-polyploidization history and plant inulin production.</title>
        <authorList>
            <person name="Fan W."/>
            <person name="Wang S."/>
            <person name="Wang H."/>
            <person name="Wang A."/>
            <person name="Jiang F."/>
            <person name="Liu H."/>
            <person name="Zhao H."/>
            <person name="Xu D."/>
            <person name="Zhang Y."/>
        </authorList>
    </citation>
    <scope>NUCLEOTIDE SEQUENCE [LARGE SCALE GENOMIC DNA]</scope>
    <source>
        <strain evidence="2">cv. Punajuju</strain>
        <tissue evidence="1">Leaves</tissue>
    </source>
</reference>
<keyword evidence="2" id="KW-1185">Reference proteome</keyword>
<protein>
    <submittedName>
        <fullName evidence="1">Uncharacterized protein</fullName>
    </submittedName>
</protein>
<evidence type="ECO:0000313" key="2">
    <source>
        <dbReference type="Proteomes" id="UP001055811"/>
    </source>
</evidence>
<reference evidence="2" key="1">
    <citation type="journal article" date="2022" name="Mol. Ecol. Resour.">
        <title>The genomes of chicory, endive, great burdock and yacon provide insights into Asteraceae palaeo-polyploidization history and plant inulin production.</title>
        <authorList>
            <person name="Fan W."/>
            <person name="Wang S."/>
            <person name="Wang H."/>
            <person name="Wang A."/>
            <person name="Jiang F."/>
            <person name="Liu H."/>
            <person name="Zhao H."/>
            <person name="Xu D."/>
            <person name="Zhang Y."/>
        </authorList>
    </citation>
    <scope>NUCLEOTIDE SEQUENCE [LARGE SCALE GENOMIC DNA]</scope>
    <source>
        <strain evidence="2">cv. Punajuju</strain>
    </source>
</reference>
<proteinExistence type="predicted"/>
<sequence>MFTYCRYNSRSVGNPFSSMDELFSKLKRPFDGTWDAVESDKAAFECIMFRLPVRSILMFKSVSKFWYDVMSTKYFIILHRYYSKKNAKFFVFYDAGDLADGIVCEMHLMEPDGTYSESYTIPGFESIHNPLLIASFNGLICCVNDVSPYRRSYDVDLLICNPATREVLVLPSSHLSVYMPTFGVLYSNNYHIYKIFKFFSDPIDFEMGYTQCEVYSSKTGEWNLLGRVPSHPIRNPSRPLVSNHVCVNEKLYWFISDGEEFDIPSSILMVDMDNNFWEISLPTYAEISFLIEFQGRLCFVDWTGFNIYLWLYDESNESWYLKDIPPFPVNWLEVAHFDSVVARKHDILFVYKDVAGLRHEILYDMRYATWKEFRIAEDAKDKTIVVFPFFETLVPCSKYRVFGLG</sequence>